<evidence type="ECO:0000256" key="2">
    <source>
        <dbReference type="SAM" id="SignalP"/>
    </source>
</evidence>
<keyword evidence="4" id="KW-1185">Reference proteome</keyword>
<feature type="compositionally biased region" description="Pro residues" evidence="1">
    <location>
        <begin position="219"/>
        <end position="252"/>
    </location>
</feature>
<feature type="signal peptide" evidence="2">
    <location>
        <begin position="1"/>
        <end position="48"/>
    </location>
</feature>
<proteinExistence type="predicted"/>
<feature type="chain" id="PRO_5035200060" evidence="2">
    <location>
        <begin position="49"/>
        <end position="309"/>
    </location>
</feature>
<sequence length="309" mass="30212">MSGVVVAVTGTGAARGWGEKLRAAGLRLAVAGGIAVAAWLASSATASAAGTPAGDGTPSPPAVAEQGGRPAEAPAPAGVLGGLGQPVLGVVGGLAEGLPRHPAVSGYSDDERSTPLALPLVPLSVEPFGATGNGRLVPAGEAPIAGADDPSFRSTAHFPATDRPATAPTRPPVQSTGPDTGPDATSRASEAERTTASPPVRRAPAAGPAHPHLDGWASPAPPQQPMGTPPPAPVDRTPPLPAPDPAPRPAPAAPSVMTGGLHEGGGLRGVAGVLAPLPALPEPSVTRVEDIARSAVSDVLERRPATAPD</sequence>
<evidence type="ECO:0000313" key="3">
    <source>
        <dbReference type="EMBL" id="GGM69391.1"/>
    </source>
</evidence>
<feature type="compositionally biased region" description="Low complexity" evidence="1">
    <location>
        <begin position="196"/>
        <end position="210"/>
    </location>
</feature>
<name>A0A8J3CJ17_9PSEU</name>
<feature type="region of interest" description="Disordered" evidence="1">
    <location>
        <begin position="139"/>
        <end position="266"/>
    </location>
</feature>
<accession>A0A8J3CJ17</accession>
<reference evidence="3" key="1">
    <citation type="journal article" date="2014" name="Int. J. Syst. Evol. Microbiol.">
        <title>Complete genome sequence of Corynebacterium casei LMG S-19264T (=DSM 44701T), isolated from a smear-ripened cheese.</title>
        <authorList>
            <consortium name="US DOE Joint Genome Institute (JGI-PGF)"/>
            <person name="Walter F."/>
            <person name="Albersmeier A."/>
            <person name="Kalinowski J."/>
            <person name="Ruckert C."/>
        </authorList>
    </citation>
    <scope>NUCLEOTIDE SEQUENCE</scope>
    <source>
        <strain evidence="3">CGMCC 4.5737</strain>
    </source>
</reference>
<reference evidence="3" key="2">
    <citation type="submission" date="2020-09" db="EMBL/GenBank/DDBJ databases">
        <authorList>
            <person name="Sun Q."/>
            <person name="Zhou Y."/>
        </authorList>
    </citation>
    <scope>NUCLEOTIDE SEQUENCE</scope>
    <source>
        <strain evidence="3">CGMCC 4.5737</strain>
    </source>
</reference>
<feature type="compositionally biased region" description="Low complexity" evidence="1">
    <location>
        <begin position="159"/>
        <end position="168"/>
    </location>
</feature>
<evidence type="ECO:0000256" key="1">
    <source>
        <dbReference type="SAM" id="MobiDB-lite"/>
    </source>
</evidence>
<organism evidence="3 4">
    <name type="scientific">Longimycelium tulufanense</name>
    <dbReference type="NCBI Taxonomy" id="907463"/>
    <lineage>
        <taxon>Bacteria</taxon>
        <taxon>Bacillati</taxon>
        <taxon>Actinomycetota</taxon>
        <taxon>Actinomycetes</taxon>
        <taxon>Pseudonocardiales</taxon>
        <taxon>Pseudonocardiaceae</taxon>
        <taxon>Longimycelium</taxon>
    </lineage>
</organism>
<protein>
    <submittedName>
        <fullName evidence="3">Uncharacterized protein</fullName>
    </submittedName>
</protein>
<gene>
    <name evidence="3" type="ORF">GCM10012275_44790</name>
</gene>
<evidence type="ECO:0000313" key="4">
    <source>
        <dbReference type="Proteomes" id="UP000637578"/>
    </source>
</evidence>
<comment type="caution">
    <text evidence="3">The sequence shown here is derived from an EMBL/GenBank/DDBJ whole genome shotgun (WGS) entry which is preliminary data.</text>
</comment>
<keyword evidence="2" id="KW-0732">Signal</keyword>
<dbReference type="EMBL" id="BMMK01000024">
    <property type="protein sequence ID" value="GGM69391.1"/>
    <property type="molecule type" value="Genomic_DNA"/>
</dbReference>
<dbReference type="Proteomes" id="UP000637578">
    <property type="component" value="Unassembled WGS sequence"/>
</dbReference>
<dbReference type="AlphaFoldDB" id="A0A8J3CJ17"/>
<feature type="region of interest" description="Disordered" evidence="1">
    <location>
        <begin position="47"/>
        <end position="78"/>
    </location>
</feature>